<dbReference type="PANTHER" id="PTHR12178">
    <property type="entry name" value="EF-HAND DOMAIN-CONTAINING PROTEIN"/>
    <property type="match status" value="1"/>
</dbReference>
<dbReference type="GO" id="GO:0005737">
    <property type="term" value="C:cytoplasm"/>
    <property type="evidence" value="ECO:0007669"/>
    <property type="project" value="TreeGrafter"/>
</dbReference>
<dbReference type="AlphaFoldDB" id="A0A8W8KGE5"/>
<dbReference type="OrthoDB" id="289247at2759"/>
<sequence length="321" mass="36746">MEKGKTIFLDIFRRADKNDDGAISWEEFVQFFADGVMGKEEMEKLFNDIDTHNTNNIDTGELCEYFSNHLGEMKEIYSLLDDLNNKVTNVLQSTAQSYPQKNRTDKFITRFLMRECINQLTAVQRPLESASDHMDEEARGDNTDIKPIELRDVLPKPDVIPGRVGRRTKRQISGQTQTSVEGSMTPSALTAQVDRLSDLLDRLEHGVNFKGFVDEDLNAVEGDQYLLQQRSMEVAKGKEDEFRSALRQYIEDTNGSPGALNVSVRFFKDSGLFTLYEVWESKDKEKQYREKKAFDAMFTDLLASGTTATSITFPKAWWLKK</sequence>
<feature type="domain" description="ABM" evidence="4">
    <location>
        <begin position="226"/>
        <end position="313"/>
    </location>
</feature>
<feature type="domain" description="EF-hand" evidence="3">
    <location>
        <begin position="3"/>
        <end position="38"/>
    </location>
</feature>
<dbReference type="InterPro" id="IPR018247">
    <property type="entry name" value="EF_Hand_1_Ca_BS"/>
</dbReference>
<protein>
    <recommendedName>
        <fullName evidence="7">N-terminal EF-hand calcium-binding protein 1</fullName>
    </recommendedName>
</protein>
<dbReference type="EnsemblMetazoa" id="G23783.2">
    <property type="protein sequence ID" value="G23783.2:cds"/>
    <property type="gene ID" value="G23783"/>
</dbReference>
<reference evidence="5" key="1">
    <citation type="submission" date="2022-08" db="UniProtKB">
        <authorList>
            <consortium name="EnsemblMetazoa"/>
        </authorList>
    </citation>
    <scope>IDENTIFICATION</scope>
    <source>
        <strain evidence="5">05x7-T-G4-1.051#20</strain>
    </source>
</reference>
<evidence type="ECO:0000313" key="6">
    <source>
        <dbReference type="Proteomes" id="UP000005408"/>
    </source>
</evidence>
<keyword evidence="6" id="KW-1185">Reference proteome</keyword>
<dbReference type="OMA" id="MLCISHI"/>
<dbReference type="InterPro" id="IPR011008">
    <property type="entry name" value="Dimeric_a/b-barrel"/>
</dbReference>
<evidence type="ECO:0000256" key="1">
    <source>
        <dbReference type="ARBA" id="ARBA00022837"/>
    </source>
</evidence>
<evidence type="ECO:0000259" key="3">
    <source>
        <dbReference type="PROSITE" id="PS50222"/>
    </source>
</evidence>
<dbReference type="PROSITE" id="PS51725">
    <property type="entry name" value="ABM"/>
    <property type="match status" value="1"/>
</dbReference>
<dbReference type="EnsemblMetazoa" id="G23783.4">
    <property type="protein sequence ID" value="G23783.4:cds"/>
    <property type="gene ID" value="G23783"/>
</dbReference>
<evidence type="ECO:0000313" key="5">
    <source>
        <dbReference type="EnsemblMetazoa" id="G23783.2:cds"/>
    </source>
</evidence>
<dbReference type="Gene3D" id="1.10.238.10">
    <property type="entry name" value="EF-hand"/>
    <property type="match status" value="1"/>
</dbReference>
<dbReference type="Proteomes" id="UP000005408">
    <property type="component" value="Unassembled WGS sequence"/>
</dbReference>
<dbReference type="SUPFAM" id="SSF47473">
    <property type="entry name" value="EF-hand"/>
    <property type="match status" value="1"/>
</dbReference>
<dbReference type="InterPro" id="IPR039862">
    <property type="entry name" value="NECAB1/2/3"/>
</dbReference>
<feature type="region of interest" description="Disordered" evidence="2">
    <location>
        <begin position="156"/>
        <end position="185"/>
    </location>
</feature>
<evidence type="ECO:0008006" key="7">
    <source>
        <dbReference type="Google" id="ProtNLM"/>
    </source>
</evidence>
<keyword evidence="1" id="KW-0106">Calcium</keyword>
<dbReference type="Gene3D" id="3.30.70.100">
    <property type="match status" value="1"/>
</dbReference>
<dbReference type="InterPro" id="IPR007138">
    <property type="entry name" value="ABM_dom"/>
</dbReference>
<dbReference type="InterPro" id="IPR002048">
    <property type="entry name" value="EF_hand_dom"/>
</dbReference>
<dbReference type="SMART" id="SM00054">
    <property type="entry name" value="EFh"/>
    <property type="match status" value="2"/>
</dbReference>
<accession>A0A8W8KGE5</accession>
<dbReference type="InterPro" id="IPR011992">
    <property type="entry name" value="EF-hand-dom_pair"/>
</dbReference>
<dbReference type="PROSITE" id="PS00018">
    <property type="entry name" value="EF_HAND_1"/>
    <property type="match status" value="1"/>
</dbReference>
<dbReference type="GO" id="GO:0005509">
    <property type="term" value="F:calcium ion binding"/>
    <property type="evidence" value="ECO:0007669"/>
    <property type="project" value="InterPro"/>
</dbReference>
<dbReference type="SUPFAM" id="SSF54909">
    <property type="entry name" value="Dimeric alpha+beta barrel"/>
    <property type="match status" value="1"/>
</dbReference>
<dbReference type="PROSITE" id="PS50222">
    <property type="entry name" value="EF_HAND_2"/>
    <property type="match status" value="1"/>
</dbReference>
<dbReference type="PANTHER" id="PTHR12178:SF10">
    <property type="entry name" value="N-TERMINAL EF-HAND CALCIUM-BINDING PROTEIN 1-LIKE ISOFORM X1"/>
    <property type="match status" value="1"/>
</dbReference>
<evidence type="ECO:0000256" key="2">
    <source>
        <dbReference type="SAM" id="MobiDB-lite"/>
    </source>
</evidence>
<feature type="compositionally biased region" description="Polar residues" evidence="2">
    <location>
        <begin position="171"/>
        <end position="185"/>
    </location>
</feature>
<name>A0A8W8KGE5_MAGGI</name>
<dbReference type="Pfam" id="PF03992">
    <property type="entry name" value="ABM"/>
    <property type="match status" value="1"/>
</dbReference>
<dbReference type="Pfam" id="PF13499">
    <property type="entry name" value="EF-hand_7"/>
    <property type="match status" value="1"/>
</dbReference>
<dbReference type="GO" id="GO:0042984">
    <property type="term" value="P:regulation of amyloid precursor protein biosynthetic process"/>
    <property type="evidence" value="ECO:0007669"/>
    <property type="project" value="TreeGrafter"/>
</dbReference>
<evidence type="ECO:0000259" key="4">
    <source>
        <dbReference type="PROSITE" id="PS51725"/>
    </source>
</evidence>
<proteinExistence type="predicted"/>
<organism evidence="5 6">
    <name type="scientific">Magallana gigas</name>
    <name type="common">Pacific oyster</name>
    <name type="synonym">Crassostrea gigas</name>
    <dbReference type="NCBI Taxonomy" id="29159"/>
    <lineage>
        <taxon>Eukaryota</taxon>
        <taxon>Metazoa</taxon>
        <taxon>Spiralia</taxon>
        <taxon>Lophotrochozoa</taxon>
        <taxon>Mollusca</taxon>
        <taxon>Bivalvia</taxon>
        <taxon>Autobranchia</taxon>
        <taxon>Pteriomorphia</taxon>
        <taxon>Ostreida</taxon>
        <taxon>Ostreoidea</taxon>
        <taxon>Ostreidae</taxon>
        <taxon>Magallana</taxon>
    </lineage>
</organism>